<protein>
    <submittedName>
        <fullName evidence="1">Uncharacterized protein</fullName>
    </submittedName>
</protein>
<gene>
    <name evidence="1" type="ORF">QIS74_02883</name>
</gene>
<reference evidence="1 2" key="1">
    <citation type="submission" date="2023-04" db="EMBL/GenBank/DDBJ databases">
        <title>Colletotrichum tabacum stain YC1 causing leaf anthracnose on Nicotiana tabacum(L.) cv.</title>
        <authorList>
            <person name="Ji Z."/>
            <person name="Wang M."/>
            <person name="Zhang J."/>
            <person name="Wang N."/>
            <person name="Zhou Z."/>
        </authorList>
    </citation>
    <scope>NUCLEOTIDE SEQUENCE [LARGE SCALE GENOMIC DNA]</scope>
    <source>
        <strain evidence="1 2">YC1</strain>
    </source>
</reference>
<proteinExistence type="predicted"/>
<organism evidence="1 2">
    <name type="scientific">Colletotrichum tabaci</name>
    <dbReference type="NCBI Taxonomy" id="1209068"/>
    <lineage>
        <taxon>Eukaryota</taxon>
        <taxon>Fungi</taxon>
        <taxon>Dikarya</taxon>
        <taxon>Ascomycota</taxon>
        <taxon>Pezizomycotina</taxon>
        <taxon>Sordariomycetes</taxon>
        <taxon>Hypocreomycetidae</taxon>
        <taxon>Glomerellales</taxon>
        <taxon>Glomerellaceae</taxon>
        <taxon>Colletotrichum</taxon>
        <taxon>Colletotrichum destructivum species complex</taxon>
    </lineage>
</organism>
<dbReference type="AlphaFoldDB" id="A0AAV9TPM0"/>
<dbReference type="EMBL" id="JASAOK010000012">
    <property type="protein sequence ID" value="KAK6224556.1"/>
    <property type="molecule type" value="Genomic_DNA"/>
</dbReference>
<evidence type="ECO:0000313" key="1">
    <source>
        <dbReference type="EMBL" id="KAK6224556.1"/>
    </source>
</evidence>
<accession>A0AAV9TPM0</accession>
<name>A0AAV9TPM0_9PEZI</name>
<sequence>MDIRLELSPWPSSFSAESDVMGRKDCEFTQGFDDSWPGSMKCKGTNSFPCEVDNWDNREEVCGRDAYNKGKSYKGRVV</sequence>
<keyword evidence="2" id="KW-1185">Reference proteome</keyword>
<comment type="caution">
    <text evidence="1">The sequence shown here is derived from an EMBL/GenBank/DDBJ whole genome shotgun (WGS) entry which is preliminary data.</text>
</comment>
<dbReference type="Proteomes" id="UP001327957">
    <property type="component" value="Unassembled WGS sequence"/>
</dbReference>
<evidence type="ECO:0000313" key="2">
    <source>
        <dbReference type="Proteomes" id="UP001327957"/>
    </source>
</evidence>